<accession>A0ABN8Q0J9</accession>
<dbReference type="InterPro" id="IPR001496">
    <property type="entry name" value="SOCS_box"/>
</dbReference>
<evidence type="ECO:0000313" key="3">
    <source>
        <dbReference type="Proteomes" id="UP001159427"/>
    </source>
</evidence>
<dbReference type="Gene3D" id="1.10.750.20">
    <property type="entry name" value="SOCS box"/>
    <property type="match status" value="1"/>
</dbReference>
<dbReference type="Pfam" id="PF07525">
    <property type="entry name" value="SOCS_box"/>
    <property type="match status" value="1"/>
</dbReference>
<reference evidence="2 3" key="1">
    <citation type="submission" date="2022-05" db="EMBL/GenBank/DDBJ databases">
        <authorList>
            <consortium name="Genoscope - CEA"/>
            <person name="William W."/>
        </authorList>
    </citation>
    <scope>NUCLEOTIDE SEQUENCE [LARGE SCALE GENOMIC DNA]</scope>
</reference>
<dbReference type="PROSITE" id="PS50225">
    <property type="entry name" value="SOCS"/>
    <property type="match status" value="1"/>
</dbReference>
<feature type="domain" description="SOCS box" evidence="1">
    <location>
        <begin position="315"/>
        <end position="364"/>
    </location>
</feature>
<protein>
    <recommendedName>
        <fullName evidence="1">SOCS box domain-containing protein</fullName>
    </recommendedName>
</protein>
<comment type="caution">
    <text evidence="2">The sequence shown here is derived from an EMBL/GenBank/DDBJ whole genome shotgun (WGS) entry which is preliminary data.</text>
</comment>
<dbReference type="EMBL" id="CALNXI010001080">
    <property type="protein sequence ID" value="CAH3154511.1"/>
    <property type="molecule type" value="Genomic_DNA"/>
</dbReference>
<dbReference type="InterPro" id="IPR036036">
    <property type="entry name" value="SOCS_box-like_dom_sf"/>
</dbReference>
<feature type="non-terminal residue" evidence="2">
    <location>
        <position position="1"/>
    </location>
</feature>
<organism evidence="2 3">
    <name type="scientific">Porites evermanni</name>
    <dbReference type="NCBI Taxonomy" id="104178"/>
    <lineage>
        <taxon>Eukaryota</taxon>
        <taxon>Metazoa</taxon>
        <taxon>Cnidaria</taxon>
        <taxon>Anthozoa</taxon>
        <taxon>Hexacorallia</taxon>
        <taxon>Scleractinia</taxon>
        <taxon>Fungiina</taxon>
        <taxon>Poritidae</taxon>
        <taxon>Porites</taxon>
    </lineage>
</organism>
<sequence length="364" mass="40435">NWETIFANLCNMKVIANKCVSEIHIPEGIGKGNGIEYNPVLDLYVTMNLEDGISVWNPVSGKVVAECDLGFDGFLDMLLLPGNRIGVSYSELHHCGSVSIYSLEKDTFVKPELDVEIPSLSYTGVVYLSPQKSLLVAGAPVVDCGLFEVCIDWDNLKVLKIRELHIPPGNDFVSLFCSSDFVFVSLVAEENDFCGLNLRLFNCKLNSEQAIPEAIQGSEEPDEDKNVLEKIESQEEVTISYYILDGEEVKIDSCYGFVHDGENLIIANGGKIVLLESLKEGSNAHLVASECFWCGFIEGMNLNHKGQLIVQGSHTIKLFEYKCSPRLLQDLCRCCILETIPTCCSEKVNQLPIPSNLKDYLLYK</sequence>
<dbReference type="Proteomes" id="UP001159427">
    <property type="component" value="Unassembled WGS sequence"/>
</dbReference>
<keyword evidence="3" id="KW-1185">Reference proteome</keyword>
<evidence type="ECO:0000313" key="2">
    <source>
        <dbReference type="EMBL" id="CAH3154511.1"/>
    </source>
</evidence>
<dbReference type="SUPFAM" id="SSF50969">
    <property type="entry name" value="YVTN repeat-like/Quinoprotein amine dehydrogenase"/>
    <property type="match status" value="1"/>
</dbReference>
<name>A0ABN8Q0J9_9CNID</name>
<evidence type="ECO:0000259" key="1">
    <source>
        <dbReference type="PROSITE" id="PS50225"/>
    </source>
</evidence>
<dbReference type="CDD" id="cd03587">
    <property type="entry name" value="SOCS"/>
    <property type="match status" value="1"/>
</dbReference>
<gene>
    <name evidence="2" type="ORF">PEVE_00001460</name>
</gene>
<dbReference type="SMART" id="SM00969">
    <property type="entry name" value="SOCS_box"/>
    <property type="match status" value="1"/>
</dbReference>
<dbReference type="SUPFAM" id="SSF158235">
    <property type="entry name" value="SOCS box-like"/>
    <property type="match status" value="1"/>
</dbReference>
<proteinExistence type="predicted"/>
<dbReference type="InterPro" id="IPR011044">
    <property type="entry name" value="Quino_amine_DH_bsu"/>
</dbReference>